<feature type="region of interest" description="Disordered" evidence="1">
    <location>
        <begin position="730"/>
        <end position="752"/>
    </location>
</feature>
<feature type="compositionally biased region" description="Basic and acidic residues" evidence="1">
    <location>
        <begin position="592"/>
        <end position="604"/>
    </location>
</feature>
<evidence type="ECO:0000313" key="2">
    <source>
        <dbReference type="EMBL" id="WAR29678.1"/>
    </source>
</evidence>
<reference evidence="2" key="1">
    <citation type="submission" date="2022-11" db="EMBL/GenBank/DDBJ databases">
        <title>Centuries of genome instability and evolution in soft-shell clam transmissible cancer (bioRxiv).</title>
        <authorList>
            <person name="Hart S.F.M."/>
            <person name="Yonemitsu M.A."/>
            <person name="Giersch R.M."/>
            <person name="Beal B.F."/>
            <person name="Arriagada G."/>
            <person name="Davis B.W."/>
            <person name="Ostrander E.A."/>
            <person name="Goff S.P."/>
            <person name="Metzger M.J."/>
        </authorList>
    </citation>
    <scope>NUCLEOTIDE SEQUENCE</scope>
    <source>
        <strain evidence="2">MELC-2E11</strain>
        <tissue evidence="2">Siphon/mantle</tissue>
    </source>
</reference>
<organism evidence="2 3">
    <name type="scientific">Mya arenaria</name>
    <name type="common">Soft-shell clam</name>
    <dbReference type="NCBI Taxonomy" id="6604"/>
    <lineage>
        <taxon>Eukaryota</taxon>
        <taxon>Metazoa</taxon>
        <taxon>Spiralia</taxon>
        <taxon>Lophotrochozoa</taxon>
        <taxon>Mollusca</taxon>
        <taxon>Bivalvia</taxon>
        <taxon>Autobranchia</taxon>
        <taxon>Heteroconchia</taxon>
        <taxon>Euheterodonta</taxon>
        <taxon>Imparidentia</taxon>
        <taxon>Neoheterodontei</taxon>
        <taxon>Myida</taxon>
        <taxon>Myoidea</taxon>
        <taxon>Myidae</taxon>
        <taxon>Mya</taxon>
    </lineage>
</organism>
<feature type="region of interest" description="Disordered" evidence="1">
    <location>
        <begin position="575"/>
        <end position="620"/>
    </location>
</feature>
<dbReference type="Gene3D" id="3.10.310.20">
    <property type="entry name" value="DHHA2 domain"/>
    <property type="match status" value="1"/>
</dbReference>
<feature type="region of interest" description="Disordered" evidence="1">
    <location>
        <begin position="176"/>
        <end position="204"/>
    </location>
</feature>
<proteinExistence type="predicted"/>
<protein>
    <submittedName>
        <fullName evidence="2">Uncharacterized protein</fullName>
    </submittedName>
</protein>
<dbReference type="Proteomes" id="UP001164746">
    <property type="component" value="Chromosome 16"/>
</dbReference>
<name>A0ABY7G910_MYAAR</name>
<feature type="compositionally biased region" description="Basic and acidic residues" evidence="1">
    <location>
        <begin position="322"/>
        <end position="339"/>
    </location>
</feature>
<dbReference type="InterPro" id="IPR038222">
    <property type="entry name" value="DHHA2_dom_sf"/>
</dbReference>
<feature type="compositionally biased region" description="Polar residues" evidence="1">
    <location>
        <begin position="344"/>
        <end position="354"/>
    </location>
</feature>
<feature type="compositionally biased region" description="Polar residues" evidence="1">
    <location>
        <begin position="288"/>
        <end position="297"/>
    </location>
</feature>
<feature type="compositionally biased region" description="Polar residues" evidence="1">
    <location>
        <begin position="743"/>
        <end position="752"/>
    </location>
</feature>
<feature type="compositionally biased region" description="Polar residues" evidence="1">
    <location>
        <begin position="575"/>
        <end position="591"/>
    </location>
</feature>
<feature type="compositionally biased region" description="Basic and acidic residues" evidence="1">
    <location>
        <begin position="298"/>
        <end position="313"/>
    </location>
</feature>
<feature type="region of interest" description="Disordered" evidence="1">
    <location>
        <begin position="288"/>
        <end position="354"/>
    </location>
</feature>
<accession>A0ABY7G910</accession>
<sequence>MPGTEGPKNNNKSTKPFFKQRPGRVTVKLDFVGSCSTLVAEELLDDPDFLLDKIVAELLYGLLNMEILEKDLKMISDTLDNAPDVDLELELLTPPFPDLSVFNQTNVTASRKQVMPILKSFLHGDLTPDVSSKEFVTQTSVAMTTEGFSHLEMSDSMSNNTATKTKGVVFDLNFSTSSEESKGPSFEESSPEHTGDLTMDNFGEKSETATGHVTMIKLGETSEVTPPFSVSNVKSKAYTNVNQSRTGEVVSGKDNTSNNFLSSANSSNLLDFVLSDSELVDPFSSVDSFNANVSDSPKSFKVEKSEMEPKKDQLPQSEECDLEKSLEPKENEGNEEKKNPFFNVESTNENVSTSLSSAQNLNLINDDPNNQNYSPIDLWSDTNTNIQNEQNPLDFNTNASEFVKIDSASQFSDTAKTNFIFDSFNAENDDKSESESQEDLLGVSTLTVSGHPPTVKSVSLIVECDAHSQADNLAELDESEFFDKVSTPDQFNSGENSPFVNSGISTPFELSSEYHSRTVSESGPVPPNSVMDRGFEDLSQFDHDLPSFNSAEMVQRINKKRASVGQVLNALNLENQELSDGSSTPYTPQNSFRDDLEGLTRDRSLPSLNNSSMLEKVQKKRDSLGDLLDQDQSESTELDFEQLKTNKPGNPFGDFTDGDVLMSSAGFNDAKVINPFIVIDDEKDLEQIDSLDHVPFTPVNTFVERSGEEFMKQRNSLTDPELIDKLNELKSKSDEDLEKGTNPFETSVSDDFHDGNQNVQTGSQDLLDIFGPVDGENLTQSTNLNPFLNMGENPANSVQRSDLEDIFGLESPENDNSVLLDKMLTQANQEAAEAVANSVSKEIIGTTLETFPNMTNPKVASGVAMEILKMETSDWTKQGNL</sequence>
<evidence type="ECO:0000256" key="1">
    <source>
        <dbReference type="SAM" id="MobiDB-lite"/>
    </source>
</evidence>
<evidence type="ECO:0000313" key="3">
    <source>
        <dbReference type="Proteomes" id="UP001164746"/>
    </source>
</evidence>
<dbReference type="EMBL" id="CP111027">
    <property type="protein sequence ID" value="WAR29678.1"/>
    <property type="molecule type" value="Genomic_DNA"/>
</dbReference>
<gene>
    <name evidence="2" type="ORF">MAR_003246</name>
</gene>
<keyword evidence="3" id="KW-1185">Reference proteome</keyword>